<comment type="caution">
    <text evidence="3">The sequence shown here is derived from an EMBL/GenBank/DDBJ whole genome shotgun (WGS) entry which is preliminary data.</text>
</comment>
<feature type="compositionally biased region" description="Basic residues" evidence="1">
    <location>
        <begin position="1"/>
        <end position="12"/>
    </location>
</feature>
<organism evidence="3 4">
    <name type="scientific">Liquidambar formosana</name>
    <name type="common">Formosan gum</name>
    <dbReference type="NCBI Taxonomy" id="63359"/>
    <lineage>
        <taxon>Eukaryota</taxon>
        <taxon>Viridiplantae</taxon>
        <taxon>Streptophyta</taxon>
        <taxon>Embryophyta</taxon>
        <taxon>Tracheophyta</taxon>
        <taxon>Spermatophyta</taxon>
        <taxon>Magnoliopsida</taxon>
        <taxon>eudicotyledons</taxon>
        <taxon>Gunneridae</taxon>
        <taxon>Pentapetalae</taxon>
        <taxon>Saxifragales</taxon>
        <taxon>Altingiaceae</taxon>
        <taxon>Liquidambar</taxon>
    </lineage>
</organism>
<dbReference type="AlphaFoldDB" id="A0AAP0S1W8"/>
<dbReference type="EMBL" id="JBBPBK010000005">
    <property type="protein sequence ID" value="KAK9285812.1"/>
    <property type="molecule type" value="Genomic_DNA"/>
</dbReference>
<gene>
    <name evidence="3" type="ORF">L1049_025013</name>
</gene>
<sequence length="297" mass="34082">MPETIRRKRSKPSIKGGIGQKRMENQPSQNQSEDVWSRPNWPPRIEKIFVELLVEEMKYHPDVCVTGFNEEAWDNVCREFNRETNLNFDKMELKKHLAVLKKRYRIVKPLYNHGGFGWNHRLKRVEVDDAVWEEYIEAYPEIKPYRKWGCPLYEELCMIFTKPIATGEYAMAIGGGNIFCSRGNRNTADGRNKRQLVQPSSSGPNKRTHKESANLKADAVVETGSASKLKGTASGQNDDLHSAGDCITIINGMQGVDRRLYNASIDLLQNANWRKTFISLKSEKRLSWLKAMLPSVH</sequence>
<proteinExistence type="predicted"/>
<dbReference type="InterPro" id="IPR024752">
    <property type="entry name" value="Myb/SANT-like_dom"/>
</dbReference>
<feature type="region of interest" description="Disordered" evidence="1">
    <location>
        <begin position="1"/>
        <end position="38"/>
    </location>
</feature>
<dbReference type="Pfam" id="PF12776">
    <property type="entry name" value="Myb_DNA-bind_3"/>
    <property type="match status" value="1"/>
</dbReference>
<dbReference type="PANTHER" id="PTHR47584">
    <property type="match status" value="1"/>
</dbReference>
<dbReference type="Proteomes" id="UP001415857">
    <property type="component" value="Unassembled WGS sequence"/>
</dbReference>
<dbReference type="InterPro" id="IPR045026">
    <property type="entry name" value="LIMYB"/>
</dbReference>
<feature type="domain" description="Myb/SANT-like" evidence="2">
    <location>
        <begin position="41"/>
        <end position="135"/>
    </location>
</feature>
<evidence type="ECO:0000256" key="1">
    <source>
        <dbReference type="SAM" id="MobiDB-lite"/>
    </source>
</evidence>
<reference evidence="3 4" key="1">
    <citation type="journal article" date="2024" name="Plant J.">
        <title>Genome sequences and population genomics reveal climatic adaptation and genomic divergence between two closely related sweetgum species.</title>
        <authorList>
            <person name="Xu W.Q."/>
            <person name="Ren C.Q."/>
            <person name="Zhang X.Y."/>
            <person name="Comes H.P."/>
            <person name="Liu X.H."/>
            <person name="Li Y.G."/>
            <person name="Kettle C.J."/>
            <person name="Jalonen R."/>
            <person name="Gaisberger H."/>
            <person name="Ma Y.Z."/>
            <person name="Qiu Y.X."/>
        </authorList>
    </citation>
    <scope>NUCLEOTIDE SEQUENCE [LARGE SCALE GENOMIC DNA]</scope>
    <source>
        <strain evidence="3">Hangzhou</strain>
    </source>
</reference>
<protein>
    <recommendedName>
        <fullName evidence="2">Myb/SANT-like domain-containing protein</fullName>
    </recommendedName>
</protein>
<feature type="region of interest" description="Disordered" evidence="1">
    <location>
        <begin position="189"/>
        <end position="217"/>
    </location>
</feature>
<keyword evidence="4" id="KW-1185">Reference proteome</keyword>
<feature type="compositionally biased region" description="Polar residues" evidence="1">
    <location>
        <begin position="189"/>
        <end position="205"/>
    </location>
</feature>
<evidence type="ECO:0000259" key="2">
    <source>
        <dbReference type="Pfam" id="PF12776"/>
    </source>
</evidence>
<evidence type="ECO:0000313" key="4">
    <source>
        <dbReference type="Proteomes" id="UP001415857"/>
    </source>
</evidence>
<name>A0AAP0S1W8_LIQFO</name>
<feature type="compositionally biased region" description="Polar residues" evidence="1">
    <location>
        <begin position="25"/>
        <end position="34"/>
    </location>
</feature>
<evidence type="ECO:0000313" key="3">
    <source>
        <dbReference type="EMBL" id="KAK9285812.1"/>
    </source>
</evidence>
<accession>A0AAP0S1W8</accession>
<dbReference type="PANTHER" id="PTHR47584:SF18">
    <property type="entry name" value="MYB_SANT-LIKE DOMAIN-CONTAINING PROTEIN"/>
    <property type="match status" value="1"/>
</dbReference>